<sequence>MATGRRHETAHGRAVAYSLLRGEDPPAHGPLTWGSPHAWLAFDLAARSAVAYHGHGHEPQRPAAQGGPATRSAVAYHGHEPQRPVVLGGPAAVRPVAPGSPAVDLHLALRACHPDGRVREAALRTRQVPLPLIVIRCADWVPAVRARARRELVLALAGYPELTLSATVPLALRLGGREQGAWVVELFEAALHHRPPRLAQWWRVGLLTGPPRRRTADAILTGLRGSTDPATRRFATRIVLGRGAAGVRELARAAAAERDPVTARMWTDAALQALAAGGPRGKAAGRANHDAVDALL</sequence>
<feature type="region of interest" description="Disordered" evidence="1">
    <location>
        <begin position="53"/>
        <end position="72"/>
    </location>
</feature>
<name>A0ABS6ZD46_9ACTN</name>
<reference evidence="2 3" key="1">
    <citation type="submission" date="2019-12" db="EMBL/GenBank/DDBJ databases">
        <title>Genome sequence of Streptomyces bambusae.</title>
        <authorList>
            <person name="Bansal K."/>
            <person name="Choksket S."/>
            <person name="Korpole S."/>
            <person name="Patil P.B."/>
        </authorList>
    </citation>
    <scope>NUCLEOTIDE SEQUENCE [LARGE SCALE GENOMIC DNA]</scope>
    <source>
        <strain evidence="2 3">SK60</strain>
    </source>
</reference>
<dbReference type="Proteomes" id="UP000812013">
    <property type="component" value="Unassembled WGS sequence"/>
</dbReference>
<keyword evidence="3" id="KW-1185">Reference proteome</keyword>
<gene>
    <name evidence="2" type="ORF">GPJ59_28440</name>
</gene>
<evidence type="ECO:0000313" key="2">
    <source>
        <dbReference type="EMBL" id="MBW5485697.1"/>
    </source>
</evidence>
<evidence type="ECO:0000256" key="1">
    <source>
        <dbReference type="SAM" id="MobiDB-lite"/>
    </source>
</evidence>
<protein>
    <recommendedName>
        <fullName evidence="4">HEAT repeat domain-containing protein</fullName>
    </recommendedName>
</protein>
<evidence type="ECO:0000313" key="3">
    <source>
        <dbReference type="Proteomes" id="UP000812013"/>
    </source>
</evidence>
<proteinExistence type="predicted"/>
<evidence type="ECO:0008006" key="4">
    <source>
        <dbReference type="Google" id="ProtNLM"/>
    </source>
</evidence>
<dbReference type="EMBL" id="WTFF01000284">
    <property type="protein sequence ID" value="MBW5485697.1"/>
    <property type="molecule type" value="Genomic_DNA"/>
</dbReference>
<organism evidence="2 3">
    <name type="scientific">Streptomyces bambusae</name>
    <dbReference type="NCBI Taxonomy" id="1550616"/>
    <lineage>
        <taxon>Bacteria</taxon>
        <taxon>Bacillati</taxon>
        <taxon>Actinomycetota</taxon>
        <taxon>Actinomycetes</taxon>
        <taxon>Kitasatosporales</taxon>
        <taxon>Streptomycetaceae</taxon>
        <taxon>Streptomyces</taxon>
    </lineage>
</organism>
<feature type="non-terminal residue" evidence="2">
    <location>
        <position position="296"/>
    </location>
</feature>
<accession>A0ABS6ZD46</accession>
<comment type="caution">
    <text evidence="2">The sequence shown here is derived from an EMBL/GenBank/DDBJ whole genome shotgun (WGS) entry which is preliminary data.</text>
</comment>